<dbReference type="SUPFAM" id="SSF51246">
    <property type="entry name" value="Rudiment single hybrid motif"/>
    <property type="match status" value="1"/>
</dbReference>
<dbReference type="NCBIfam" id="NF004679">
    <property type="entry name" value="PRK06019.1-5"/>
    <property type="match status" value="1"/>
</dbReference>
<evidence type="ECO:0000256" key="4">
    <source>
        <dbReference type="ARBA" id="ARBA00022793"/>
    </source>
</evidence>
<accession>A0A395LV18</accession>
<comment type="function">
    <text evidence="8">Catalyzes the ATP-dependent conversion of 5-aminoimidazole ribonucleotide (AIR) and HCO(3)- to N5-carboxyaminoimidazole ribonucleotide (N5-CAIR).</text>
</comment>
<keyword evidence="5 7" id="KW-0067">ATP-binding</keyword>
<dbReference type="FunFam" id="3.30.470.20:FF:000037">
    <property type="entry name" value="Phosphoribosylaminoimidazole carboxylase, chloroplastic"/>
    <property type="match status" value="1"/>
</dbReference>
<feature type="domain" description="ATP-grasp" evidence="9">
    <location>
        <begin position="107"/>
        <end position="295"/>
    </location>
</feature>
<name>A0A395LV18_9BACT</name>
<comment type="subunit">
    <text evidence="7 8">Homodimer.</text>
</comment>
<dbReference type="InterPro" id="IPR040686">
    <property type="entry name" value="PurK_C"/>
</dbReference>
<feature type="binding site" evidence="7">
    <location>
        <begin position="180"/>
        <end position="183"/>
    </location>
    <ligand>
        <name>ATP</name>
        <dbReference type="ChEBI" id="CHEBI:30616"/>
    </ligand>
</feature>
<dbReference type="InterPro" id="IPR013815">
    <property type="entry name" value="ATP_grasp_subdomain_1"/>
</dbReference>
<dbReference type="Proteomes" id="UP000266389">
    <property type="component" value="Unassembled WGS sequence"/>
</dbReference>
<dbReference type="GO" id="GO:0034028">
    <property type="term" value="F:5-(carboxyamino)imidazole ribonucleotide synthase activity"/>
    <property type="evidence" value="ECO:0007669"/>
    <property type="project" value="UniProtKB-UniRule"/>
</dbReference>
<dbReference type="UniPathway" id="UPA00074">
    <property type="reaction ID" value="UER00942"/>
</dbReference>
<feature type="binding site" evidence="7">
    <location>
        <begin position="265"/>
        <end position="266"/>
    </location>
    <ligand>
        <name>ATP</name>
        <dbReference type="ChEBI" id="CHEBI:30616"/>
    </ligand>
</feature>
<dbReference type="HAMAP" id="MF_01928">
    <property type="entry name" value="PurK"/>
    <property type="match status" value="1"/>
</dbReference>
<evidence type="ECO:0000256" key="6">
    <source>
        <dbReference type="ARBA" id="ARBA00023239"/>
    </source>
</evidence>
<feature type="binding site" evidence="7">
    <location>
        <position position="143"/>
    </location>
    <ligand>
        <name>ATP</name>
        <dbReference type="ChEBI" id="CHEBI:30616"/>
    </ligand>
</feature>
<comment type="caution">
    <text evidence="7">Lacks conserved residue(s) required for the propagation of feature annotation.</text>
</comment>
<dbReference type="PROSITE" id="PS50975">
    <property type="entry name" value="ATP_GRASP"/>
    <property type="match status" value="1"/>
</dbReference>
<dbReference type="Gene3D" id="3.30.1490.20">
    <property type="entry name" value="ATP-grasp fold, A domain"/>
    <property type="match status" value="1"/>
</dbReference>
<keyword evidence="3 7" id="KW-0658">Purine biosynthesis</keyword>
<dbReference type="EC" id="6.3.4.18" evidence="7 8"/>
<dbReference type="InterPro" id="IPR005875">
    <property type="entry name" value="PurK"/>
</dbReference>
<reference evidence="10 11" key="1">
    <citation type="journal article" date="2011" name="ISME J.">
        <title>Community ecology of hot spring cyanobacterial mats: predominant populations and their functional potential.</title>
        <authorList>
            <person name="Klatt C.G."/>
            <person name="Wood J.M."/>
            <person name="Rusch D.B."/>
            <person name="Bateson M.M."/>
            <person name="Hamamura N."/>
            <person name="Heidelberg J.F."/>
            <person name="Grossman A.R."/>
            <person name="Bhaya D."/>
            <person name="Cohan F.M."/>
            <person name="Kuhl M."/>
            <person name="Bryant D.A."/>
            <person name="Ward D.M."/>
        </authorList>
    </citation>
    <scope>NUCLEOTIDE SEQUENCE [LARGE SCALE GENOMIC DNA]</scope>
    <source>
        <strain evidence="10">OS</strain>
    </source>
</reference>
<comment type="catalytic activity">
    <reaction evidence="7 8">
        <text>5-amino-1-(5-phospho-beta-D-ribosyl)imidazole + hydrogencarbonate + ATP = 5-carboxyamino-1-(5-phospho-D-ribosyl)imidazole + ADP + phosphate + 2 H(+)</text>
        <dbReference type="Rhea" id="RHEA:19317"/>
        <dbReference type="ChEBI" id="CHEBI:15378"/>
        <dbReference type="ChEBI" id="CHEBI:17544"/>
        <dbReference type="ChEBI" id="CHEBI:30616"/>
        <dbReference type="ChEBI" id="CHEBI:43474"/>
        <dbReference type="ChEBI" id="CHEBI:58730"/>
        <dbReference type="ChEBI" id="CHEBI:137981"/>
        <dbReference type="ChEBI" id="CHEBI:456216"/>
        <dbReference type="EC" id="6.3.4.18"/>
    </reaction>
</comment>
<dbReference type="Pfam" id="PF22660">
    <property type="entry name" value="RS_preATP-grasp-like"/>
    <property type="match status" value="1"/>
</dbReference>
<dbReference type="InterPro" id="IPR054350">
    <property type="entry name" value="PurT/PurK_preATP-grasp"/>
</dbReference>
<dbReference type="PANTHER" id="PTHR11609:SF5">
    <property type="entry name" value="PHOSPHORIBOSYLAMINOIMIDAZOLE CARBOXYLASE"/>
    <property type="match status" value="1"/>
</dbReference>
<dbReference type="GO" id="GO:0004638">
    <property type="term" value="F:phosphoribosylaminoimidazole carboxylase activity"/>
    <property type="evidence" value="ECO:0007669"/>
    <property type="project" value="InterPro"/>
</dbReference>
<comment type="similarity">
    <text evidence="7 8">Belongs to the PurK/PurT family.</text>
</comment>
<evidence type="ECO:0000313" key="10">
    <source>
        <dbReference type="EMBL" id="RFM22726.1"/>
    </source>
</evidence>
<dbReference type="Gene3D" id="3.40.50.20">
    <property type="match status" value="1"/>
</dbReference>
<dbReference type="InterPro" id="IPR011761">
    <property type="entry name" value="ATP-grasp"/>
</dbReference>
<dbReference type="GO" id="GO:0005829">
    <property type="term" value="C:cytosol"/>
    <property type="evidence" value="ECO:0007669"/>
    <property type="project" value="TreeGrafter"/>
</dbReference>
<dbReference type="Pfam" id="PF17769">
    <property type="entry name" value="PurK_C"/>
    <property type="match status" value="1"/>
</dbReference>
<feature type="binding site" evidence="7">
    <location>
        <position position="103"/>
    </location>
    <ligand>
        <name>ATP</name>
        <dbReference type="ChEBI" id="CHEBI:30616"/>
    </ligand>
</feature>
<dbReference type="NCBIfam" id="NF004680">
    <property type="entry name" value="PRK06019.1-6"/>
    <property type="match status" value="1"/>
</dbReference>
<keyword evidence="4" id="KW-0210">Decarboxylase</keyword>
<evidence type="ECO:0000256" key="2">
    <source>
        <dbReference type="ARBA" id="ARBA00022741"/>
    </source>
</evidence>
<organism evidence="10 11">
    <name type="scientific">Candidatus Thermochlorobacter aerophilus</name>
    <dbReference type="NCBI Taxonomy" id="1868324"/>
    <lineage>
        <taxon>Bacteria</taxon>
        <taxon>Pseudomonadati</taxon>
        <taxon>Chlorobiota</taxon>
        <taxon>Chlorobiia</taxon>
        <taxon>Chlorobiales</taxon>
        <taxon>Candidatus Thermochlorobacteriaceae</taxon>
        <taxon>Candidatus Thermochlorobacter</taxon>
    </lineage>
</organism>
<dbReference type="InterPro" id="IPR011054">
    <property type="entry name" value="Rudment_hybrid_motif"/>
</dbReference>
<dbReference type="NCBIfam" id="TIGR01161">
    <property type="entry name" value="purK"/>
    <property type="match status" value="1"/>
</dbReference>
<dbReference type="AlphaFoldDB" id="A0A395LV18"/>
<evidence type="ECO:0000256" key="1">
    <source>
        <dbReference type="ARBA" id="ARBA00022598"/>
    </source>
</evidence>
<evidence type="ECO:0000259" key="9">
    <source>
        <dbReference type="PROSITE" id="PS50975"/>
    </source>
</evidence>
<dbReference type="SUPFAM" id="SSF52440">
    <property type="entry name" value="PreATP-grasp domain"/>
    <property type="match status" value="1"/>
</dbReference>
<evidence type="ECO:0000256" key="7">
    <source>
        <dbReference type="HAMAP-Rule" id="MF_01928"/>
    </source>
</evidence>
<dbReference type="GO" id="GO:0005524">
    <property type="term" value="F:ATP binding"/>
    <property type="evidence" value="ECO:0007669"/>
    <property type="project" value="UniProtKB-UniRule"/>
</dbReference>
<evidence type="ECO:0000256" key="5">
    <source>
        <dbReference type="ARBA" id="ARBA00022840"/>
    </source>
</evidence>
<dbReference type="FunFam" id="3.30.1490.20:FF:000015">
    <property type="entry name" value="N5-carboxyaminoimidazole ribonucleotide synthase"/>
    <property type="match status" value="1"/>
</dbReference>
<dbReference type="InterPro" id="IPR003135">
    <property type="entry name" value="ATP-grasp_carboxylate-amine"/>
</dbReference>
<feature type="binding site" evidence="7">
    <location>
        <position position="188"/>
    </location>
    <ligand>
        <name>ATP</name>
        <dbReference type="ChEBI" id="CHEBI:30616"/>
    </ligand>
</feature>
<keyword evidence="2 7" id="KW-0547">Nucleotide-binding</keyword>
<dbReference type="GO" id="GO:0046872">
    <property type="term" value="F:metal ion binding"/>
    <property type="evidence" value="ECO:0007669"/>
    <property type="project" value="InterPro"/>
</dbReference>
<comment type="pathway">
    <text evidence="7 8">Purine metabolism; IMP biosynthesis via de novo pathway; 5-amino-1-(5-phospho-D-ribosyl)imidazole-4-carboxylate from 5-amino-1-(5-phospho-D-ribosyl)imidazole (N5-CAIR route): step 1/2.</text>
</comment>
<protein>
    <recommendedName>
        <fullName evidence="7 8">N5-carboxyaminoimidazole ribonucleotide synthase</fullName>
        <shortName evidence="7 8">N5-CAIR synthase</shortName>
        <ecNumber evidence="7 8">6.3.4.18</ecNumber>
    </recommendedName>
    <alternativeName>
        <fullName evidence="7 8">5-(carboxyamino)imidazole ribonucleotide synthetase</fullName>
    </alternativeName>
</protein>
<dbReference type="EMBL" id="PHFL01000080">
    <property type="protein sequence ID" value="RFM22726.1"/>
    <property type="molecule type" value="Genomic_DNA"/>
</dbReference>
<comment type="function">
    <text evidence="7">Catalyzes the ATP-dependent conversion of 5-aminoimidazole ribonucleotide (AIR) and HCO(3)(-) to N5-carboxyaminoimidazole ribonucleotide (N5-CAIR).</text>
</comment>
<dbReference type="PANTHER" id="PTHR11609">
    <property type="entry name" value="PURINE BIOSYNTHESIS PROTEIN 6/7, PUR6/7"/>
    <property type="match status" value="1"/>
</dbReference>
<proteinExistence type="inferred from homology"/>
<dbReference type="GO" id="GO:0006189">
    <property type="term" value="P:'de novo' IMP biosynthetic process"/>
    <property type="evidence" value="ECO:0007669"/>
    <property type="project" value="UniProtKB-UniRule"/>
</dbReference>
<comment type="caution">
    <text evidence="10">The sequence shown here is derived from an EMBL/GenBank/DDBJ whole genome shotgun (WGS) entry which is preliminary data.</text>
</comment>
<evidence type="ECO:0000313" key="11">
    <source>
        <dbReference type="Proteomes" id="UP000266389"/>
    </source>
</evidence>
<dbReference type="InterPro" id="IPR016185">
    <property type="entry name" value="PreATP-grasp_dom_sf"/>
</dbReference>
<keyword evidence="1 7" id="KW-0436">Ligase</keyword>
<dbReference type="Pfam" id="PF02222">
    <property type="entry name" value="ATP-grasp"/>
    <property type="match status" value="1"/>
</dbReference>
<sequence length="378" mass="41061">MKTLTIGILGGGQLARMTSYAALRFGFQVAIFERVANSPAAQLSQLNFVGEWHDEAKLAEFARVCSVITLENEFVDASVLHHLQSLGTPVYPTAETLACIQDKLIQKQTLQTAGVAVAPFQSIGSKADAQAFAEKHGYPFVLKARREGYDGYGNRTVRSEAEIEPAMTALGYPKRQLMAEAFVKFKAELATMVARNTQGEMVIYPVVETLQENHICKAVKAPAPFASDILEKAASVAQKAITVLNGVGIFGVEMFLCEDGRVLINELAPRPHNSGHYTIEACVTSQFENHLRAILGYPLGSPEMLTQAAVMVNLLGKRNAPVELSSLPCALQYPHAKVHIYGKADSRIGRKMGHITVVGNSMEECWHQAHAAAAAIEI</sequence>
<evidence type="ECO:0000256" key="3">
    <source>
        <dbReference type="ARBA" id="ARBA00022755"/>
    </source>
</evidence>
<dbReference type="SUPFAM" id="SSF56059">
    <property type="entry name" value="Glutathione synthetase ATP-binding domain-like"/>
    <property type="match status" value="1"/>
</dbReference>
<evidence type="ECO:0000256" key="8">
    <source>
        <dbReference type="RuleBase" id="RU361200"/>
    </source>
</evidence>
<dbReference type="Gene3D" id="3.30.470.20">
    <property type="entry name" value="ATP-grasp fold, B domain"/>
    <property type="match status" value="1"/>
</dbReference>
<gene>
    <name evidence="7 8 10" type="primary">purK</name>
    <name evidence="10" type="ORF">D0433_14780</name>
</gene>
<keyword evidence="6 10" id="KW-0456">Lyase</keyword>